<gene>
    <name evidence="8" type="ORF">FSB_LOCUS8402</name>
</gene>
<protein>
    <recommendedName>
        <fullName evidence="7">TPX2 C-terminal domain-containing protein</fullName>
    </recommendedName>
</protein>
<evidence type="ECO:0000256" key="1">
    <source>
        <dbReference type="ARBA" id="ARBA00004245"/>
    </source>
</evidence>
<dbReference type="GO" id="GO:0000226">
    <property type="term" value="P:microtubule cytoskeleton organization"/>
    <property type="evidence" value="ECO:0007669"/>
    <property type="project" value="InterPro"/>
</dbReference>
<comment type="similarity">
    <text evidence="2">Belongs to the TPX2 family.</text>
</comment>
<evidence type="ECO:0000256" key="4">
    <source>
        <dbReference type="ARBA" id="ARBA00022701"/>
    </source>
</evidence>
<dbReference type="GO" id="GO:0005874">
    <property type="term" value="C:microtubule"/>
    <property type="evidence" value="ECO:0007669"/>
    <property type="project" value="UniProtKB-KW"/>
</dbReference>
<proteinExistence type="inferred from homology"/>
<feature type="region of interest" description="Disordered" evidence="6">
    <location>
        <begin position="97"/>
        <end position="220"/>
    </location>
</feature>
<evidence type="ECO:0000256" key="6">
    <source>
        <dbReference type="SAM" id="MobiDB-lite"/>
    </source>
</evidence>
<keyword evidence="4" id="KW-0493">Microtubule</keyword>
<dbReference type="GO" id="GO:0008017">
    <property type="term" value="F:microtubule binding"/>
    <property type="evidence" value="ECO:0007669"/>
    <property type="project" value="InterPro"/>
</dbReference>
<evidence type="ECO:0000259" key="7">
    <source>
        <dbReference type="Pfam" id="PF06886"/>
    </source>
</evidence>
<dbReference type="InterPro" id="IPR027329">
    <property type="entry name" value="TPX2_C"/>
</dbReference>
<evidence type="ECO:0000256" key="3">
    <source>
        <dbReference type="ARBA" id="ARBA00022490"/>
    </source>
</evidence>
<feature type="compositionally biased region" description="Polar residues" evidence="6">
    <location>
        <begin position="164"/>
        <end position="190"/>
    </location>
</feature>
<feature type="domain" description="TPX2 C-terminal" evidence="7">
    <location>
        <begin position="242"/>
        <end position="282"/>
    </location>
</feature>
<dbReference type="EMBL" id="OIVN01000454">
    <property type="protein sequence ID" value="SPC80520.1"/>
    <property type="molecule type" value="Genomic_DNA"/>
</dbReference>
<name>A0A2N9F0I5_FAGSY</name>
<keyword evidence="3" id="KW-0963">Cytoplasm</keyword>
<dbReference type="Pfam" id="PF06886">
    <property type="entry name" value="TPX2"/>
    <property type="match status" value="1"/>
</dbReference>
<evidence type="ECO:0000256" key="2">
    <source>
        <dbReference type="ARBA" id="ARBA00005885"/>
    </source>
</evidence>
<evidence type="ECO:0000313" key="8">
    <source>
        <dbReference type="EMBL" id="SPC80520.1"/>
    </source>
</evidence>
<dbReference type="PANTHER" id="PTHR46372:SF2">
    <property type="entry name" value="PROTEIN WVD2-LIKE 3"/>
    <property type="match status" value="1"/>
</dbReference>
<dbReference type="InterPro" id="IPR044806">
    <property type="entry name" value="WVD2/WDL1-4"/>
</dbReference>
<comment type="subcellular location">
    <subcellularLocation>
        <location evidence="1">Cytoplasm</location>
        <location evidence="1">Cytoskeleton</location>
    </subcellularLocation>
</comment>
<keyword evidence="5" id="KW-0206">Cytoskeleton</keyword>
<evidence type="ECO:0000256" key="5">
    <source>
        <dbReference type="ARBA" id="ARBA00023212"/>
    </source>
</evidence>
<feature type="compositionally biased region" description="Basic and acidic residues" evidence="6">
    <location>
        <begin position="104"/>
        <end position="118"/>
    </location>
</feature>
<dbReference type="PANTHER" id="PTHR46372">
    <property type="entry name" value="PROTEIN WVD2-LIKE 3"/>
    <property type="match status" value="1"/>
</dbReference>
<sequence>MGIEVTDICMDKEPDSVIIYSNGIANDSNHETAPNHRDGADSFDHINEGPEIQSSEESTEAKEYEVKECTTENSFEVSVLHQNEKYKEEQNVVNSHLKASLPEENLKSETQNKKDNNKSRVSIKQASKPVAANVRTKPTVPQPFSLATEKRASFGTRPTGAQPDASTAVNKSSNANNVRLPSATKPSQQIAHMVPRKPLQPDNKKHPDEEDSCSVASSTAASTRAIKSRASVASAPTFRCTERAEKRKEEEKEAAIKQLRKSLMFKASPMPSFYNEGPPPKVELKKVVYRPFSFLCCLIEVQDLSQNVDCFLNFMESLHV</sequence>
<feature type="compositionally biased region" description="Basic and acidic residues" evidence="6">
    <location>
        <begin position="28"/>
        <end position="48"/>
    </location>
</feature>
<dbReference type="AlphaFoldDB" id="A0A2N9F0I5"/>
<feature type="region of interest" description="Disordered" evidence="6">
    <location>
        <begin position="27"/>
        <end position="70"/>
    </location>
</feature>
<feature type="compositionally biased region" description="Basic and acidic residues" evidence="6">
    <location>
        <begin position="59"/>
        <end position="70"/>
    </location>
</feature>
<reference evidence="8" key="1">
    <citation type="submission" date="2018-02" db="EMBL/GenBank/DDBJ databases">
        <authorList>
            <person name="Cohen D.B."/>
            <person name="Kent A.D."/>
        </authorList>
    </citation>
    <scope>NUCLEOTIDE SEQUENCE</scope>
</reference>
<organism evidence="8">
    <name type="scientific">Fagus sylvatica</name>
    <name type="common">Beechnut</name>
    <dbReference type="NCBI Taxonomy" id="28930"/>
    <lineage>
        <taxon>Eukaryota</taxon>
        <taxon>Viridiplantae</taxon>
        <taxon>Streptophyta</taxon>
        <taxon>Embryophyta</taxon>
        <taxon>Tracheophyta</taxon>
        <taxon>Spermatophyta</taxon>
        <taxon>Magnoliopsida</taxon>
        <taxon>eudicotyledons</taxon>
        <taxon>Gunneridae</taxon>
        <taxon>Pentapetalae</taxon>
        <taxon>rosids</taxon>
        <taxon>fabids</taxon>
        <taxon>Fagales</taxon>
        <taxon>Fagaceae</taxon>
        <taxon>Fagus</taxon>
    </lineage>
</organism>
<accession>A0A2N9F0I5</accession>